<protein>
    <recommendedName>
        <fullName evidence="1">Aminoglycoside phosphotransferase domain-containing protein</fullName>
    </recommendedName>
</protein>
<dbReference type="Pfam" id="PF01636">
    <property type="entry name" value="APH"/>
    <property type="match status" value="1"/>
</dbReference>
<dbReference type="PANTHER" id="PTHR36091">
    <property type="entry name" value="ALTERED INHERITANCE OF MITOCHONDRIA PROTEIN 9, MITOCHONDRIAL"/>
    <property type="match status" value="1"/>
</dbReference>
<reference evidence="2 3" key="1">
    <citation type="journal article" date="2019" name="Nat. Ecol. Evol.">
        <title>Megaphylogeny resolves global patterns of mushroom evolution.</title>
        <authorList>
            <person name="Varga T."/>
            <person name="Krizsan K."/>
            <person name="Foldi C."/>
            <person name="Dima B."/>
            <person name="Sanchez-Garcia M."/>
            <person name="Sanchez-Ramirez S."/>
            <person name="Szollosi G.J."/>
            <person name="Szarkandi J.G."/>
            <person name="Papp V."/>
            <person name="Albert L."/>
            <person name="Andreopoulos W."/>
            <person name="Angelini C."/>
            <person name="Antonin V."/>
            <person name="Barry K.W."/>
            <person name="Bougher N.L."/>
            <person name="Buchanan P."/>
            <person name="Buyck B."/>
            <person name="Bense V."/>
            <person name="Catcheside P."/>
            <person name="Chovatia M."/>
            <person name="Cooper J."/>
            <person name="Damon W."/>
            <person name="Desjardin D."/>
            <person name="Finy P."/>
            <person name="Geml J."/>
            <person name="Haridas S."/>
            <person name="Hughes K."/>
            <person name="Justo A."/>
            <person name="Karasinski D."/>
            <person name="Kautmanova I."/>
            <person name="Kiss B."/>
            <person name="Kocsube S."/>
            <person name="Kotiranta H."/>
            <person name="LaButti K.M."/>
            <person name="Lechner B.E."/>
            <person name="Liimatainen K."/>
            <person name="Lipzen A."/>
            <person name="Lukacs Z."/>
            <person name="Mihaltcheva S."/>
            <person name="Morgado L.N."/>
            <person name="Niskanen T."/>
            <person name="Noordeloos M.E."/>
            <person name="Ohm R.A."/>
            <person name="Ortiz-Santana B."/>
            <person name="Ovrebo C."/>
            <person name="Racz N."/>
            <person name="Riley R."/>
            <person name="Savchenko A."/>
            <person name="Shiryaev A."/>
            <person name="Soop K."/>
            <person name="Spirin V."/>
            <person name="Szebenyi C."/>
            <person name="Tomsovsky M."/>
            <person name="Tulloss R.E."/>
            <person name="Uehling J."/>
            <person name="Grigoriev I.V."/>
            <person name="Vagvolgyi C."/>
            <person name="Papp T."/>
            <person name="Martin F.M."/>
            <person name="Miettinen O."/>
            <person name="Hibbett D.S."/>
            <person name="Nagy L.G."/>
        </authorList>
    </citation>
    <scope>NUCLEOTIDE SEQUENCE [LARGE SCALE GENOMIC DNA]</scope>
    <source>
        <strain evidence="2 3">OMC1185</strain>
    </source>
</reference>
<sequence length="248" mass="27519">MSRLKLERVLQYPNHIIHVFDLDMSTATSAQTIDFDALKEVVQEKTGRSVVSINLLGKDEVCRSYHVALSGGPDIVARVATSSALAPLLKSEAATMIYVRNHTSVPVVPVIAYGFETGNALGPYILIEKINGTSLEALFPTLTSFQQHEIVAQIVKYMLEIFSLRFDKLGSLYQQEDGEITLGPVARPIFYLDGRAHLDLDRGPFNTAKAYYLACAQRELDSSRVMFSQDTSADYQRSVEGRWSGPQV</sequence>
<proteinExistence type="predicted"/>
<dbReference type="Gene3D" id="3.30.200.20">
    <property type="entry name" value="Phosphorylase Kinase, domain 1"/>
    <property type="match status" value="1"/>
</dbReference>
<evidence type="ECO:0000313" key="3">
    <source>
        <dbReference type="Proteomes" id="UP000305948"/>
    </source>
</evidence>
<dbReference type="STRING" id="5364.A0A5C3MXD3"/>
<gene>
    <name evidence="2" type="ORF">OE88DRAFT_1661401</name>
</gene>
<dbReference type="SUPFAM" id="SSF56112">
    <property type="entry name" value="Protein kinase-like (PK-like)"/>
    <property type="match status" value="1"/>
</dbReference>
<dbReference type="InterPro" id="IPR002575">
    <property type="entry name" value="Aminoglycoside_PTrfase"/>
</dbReference>
<dbReference type="PANTHER" id="PTHR36091:SF2">
    <property type="entry name" value="AMINOGLYCOSIDE PHOSPHOTRANSFERASE DOMAIN-CONTAINING PROTEIN"/>
    <property type="match status" value="1"/>
</dbReference>
<organism evidence="2 3">
    <name type="scientific">Heliocybe sulcata</name>
    <dbReference type="NCBI Taxonomy" id="5364"/>
    <lineage>
        <taxon>Eukaryota</taxon>
        <taxon>Fungi</taxon>
        <taxon>Dikarya</taxon>
        <taxon>Basidiomycota</taxon>
        <taxon>Agaricomycotina</taxon>
        <taxon>Agaricomycetes</taxon>
        <taxon>Gloeophyllales</taxon>
        <taxon>Gloeophyllaceae</taxon>
        <taxon>Heliocybe</taxon>
    </lineage>
</organism>
<dbReference type="Proteomes" id="UP000305948">
    <property type="component" value="Unassembled WGS sequence"/>
</dbReference>
<evidence type="ECO:0000259" key="1">
    <source>
        <dbReference type="Pfam" id="PF01636"/>
    </source>
</evidence>
<keyword evidence="3" id="KW-1185">Reference proteome</keyword>
<dbReference type="OrthoDB" id="10003767at2759"/>
<name>A0A5C3MXD3_9AGAM</name>
<dbReference type="GO" id="GO:0005739">
    <property type="term" value="C:mitochondrion"/>
    <property type="evidence" value="ECO:0007669"/>
    <property type="project" value="TreeGrafter"/>
</dbReference>
<dbReference type="EMBL" id="ML213514">
    <property type="protein sequence ID" value="TFK49954.1"/>
    <property type="molecule type" value="Genomic_DNA"/>
</dbReference>
<dbReference type="InterPro" id="IPR011009">
    <property type="entry name" value="Kinase-like_dom_sf"/>
</dbReference>
<evidence type="ECO:0000313" key="2">
    <source>
        <dbReference type="EMBL" id="TFK49954.1"/>
    </source>
</evidence>
<dbReference type="AlphaFoldDB" id="A0A5C3MXD3"/>
<accession>A0A5C3MXD3</accession>
<feature type="domain" description="Aminoglycoside phosphotransferase" evidence="1">
    <location>
        <begin position="63"/>
        <end position="167"/>
    </location>
</feature>
<dbReference type="InterPro" id="IPR051035">
    <property type="entry name" value="Mito_inheritance_9"/>
</dbReference>